<gene>
    <name evidence="2" type="ORF">HAX54_034148</name>
</gene>
<evidence type="ECO:0000256" key="1">
    <source>
        <dbReference type="ARBA" id="ARBA00007788"/>
    </source>
</evidence>
<dbReference type="PANTHER" id="PTHR30603">
    <property type="entry name" value="RNA POLYMERASE SIGMA FACTOR RPO"/>
    <property type="match status" value="1"/>
</dbReference>
<dbReference type="Proteomes" id="UP000823775">
    <property type="component" value="Unassembled WGS sequence"/>
</dbReference>
<proteinExistence type="inferred from homology"/>
<comment type="caution">
    <text evidence="2">The sequence shown here is derived from an EMBL/GenBank/DDBJ whole genome shotgun (WGS) entry which is preliminary data.</text>
</comment>
<dbReference type="EMBL" id="JACEIK010004394">
    <property type="protein sequence ID" value="MCD9645310.1"/>
    <property type="molecule type" value="Genomic_DNA"/>
</dbReference>
<keyword evidence="3" id="KW-1185">Reference proteome</keyword>
<dbReference type="InterPro" id="IPR050239">
    <property type="entry name" value="Sigma-70_RNA_pol_init_factors"/>
</dbReference>
<dbReference type="PANTHER" id="PTHR30603:SF57">
    <property type="entry name" value="RNA POLYMERASE SIGMA FACTOR SIGB"/>
    <property type="match status" value="1"/>
</dbReference>
<evidence type="ECO:0000313" key="3">
    <source>
        <dbReference type="Proteomes" id="UP000823775"/>
    </source>
</evidence>
<protein>
    <submittedName>
        <fullName evidence="2">Uncharacterized protein</fullName>
    </submittedName>
</protein>
<feature type="non-terminal residue" evidence="2">
    <location>
        <position position="1"/>
    </location>
</feature>
<dbReference type="SUPFAM" id="SSF88659">
    <property type="entry name" value="Sigma3 and sigma4 domains of RNA polymerase sigma factors"/>
    <property type="match status" value="1"/>
</dbReference>
<reference evidence="2 3" key="1">
    <citation type="journal article" date="2021" name="BMC Genomics">
        <title>Datura genome reveals duplications of psychoactive alkaloid biosynthetic genes and high mutation rate following tissue culture.</title>
        <authorList>
            <person name="Rajewski A."/>
            <person name="Carter-House D."/>
            <person name="Stajich J."/>
            <person name="Litt A."/>
        </authorList>
    </citation>
    <scope>NUCLEOTIDE SEQUENCE [LARGE SCALE GENOMIC DNA]</scope>
    <source>
        <strain evidence="2">AR-01</strain>
    </source>
</reference>
<accession>A0ABS8VGL4</accession>
<name>A0ABS8VGL4_DATST</name>
<sequence>AVRKSLSDQSRIIRLPFHMVEATYRVKEVRKQLYSENGKHTDKEKIVEATRFLMKRLSVVMLTPKAQRSLDQKIGFNQNLKPSGSLRGCFTYQVVLPRGGGPLVTRSRGDLDYPKVALVQAAPRMMHPNFPKLEQASH</sequence>
<organism evidence="2 3">
    <name type="scientific">Datura stramonium</name>
    <name type="common">Jimsonweed</name>
    <name type="synonym">Common thornapple</name>
    <dbReference type="NCBI Taxonomy" id="4076"/>
    <lineage>
        <taxon>Eukaryota</taxon>
        <taxon>Viridiplantae</taxon>
        <taxon>Streptophyta</taxon>
        <taxon>Embryophyta</taxon>
        <taxon>Tracheophyta</taxon>
        <taxon>Spermatophyta</taxon>
        <taxon>Magnoliopsida</taxon>
        <taxon>eudicotyledons</taxon>
        <taxon>Gunneridae</taxon>
        <taxon>Pentapetalae</taxon>
        <taxon>asterids</taxon>
        <taxon>lamiids</taxon>
        <taxon>Solanales</taxon>
        <taxon>Solanaceae</taxon>
        <taxon>Solanoideae</taxon>
        <taxon>Datureae</taxon>
        <taxon>Datura</taxon>
    </lineage>
</organism>
<dbReference type="Gene3D" id="1.10.10.10">
    <property type="entry name" value="Winged helix-like DNA-binding domain superfamily/Winged helix DNA-binding domain"/>
    <property type="match status" value="1"/>
</dbReference>
<evidence type="ECO:0000313" key="2">
    <source>
        <dbReference type="EMBL" id="MCD9645310.1"/>
    </source>
</evidence>
<dbReference type="InterPro" id="IPR036388">
    <property type="entry name" value="WH-like_DNA-bd_sf"/>
</dbReference>
<dbReference type="InterPro" id="IPR013324">
    <property type="entry name" value="RNA_pol_sigma_r3/r4-like"/>
</dbReference>
<comment type="similarity">
    <text evidence="1">Belongs to the sigma-70 factor family.</text>
</comment>